<dbReference type="EMBL" id="KN823266">
    <property type="protein sequence ID" value="KIO18717.1"/>
    <property type="molecule type" value="Genomic_DNA"/>
</dbReference>
<evidence type="ECO:0000313" key="1">
    <source>
        <dbReference type="EMBL" id="KIO18717.1"/>
    </source>
</evidence>
<keyword evidence="2" id="KW-1185">Reference proteome</keyword>
<sequence length="389" mass="43275">MSTQTMLPLLYTAAALCAGTYIVFGRPRWTNKSSPSGEPVVTEEPQSYEHPFITLLVAWSMTLDAFKEWLRFTCMENADVAQATNGKAKDIWNNMLDPLFTSLAAEDGDDPPVIFMHEAGDKMEPDGVAVEWLNNLTLQLADVWSAIAYIMSVSASFDDRERTKDWYLELLMVFSILLRKIALSSSNTLEVPSVVHILWTDRRELILQPFPQNTLLTSRPQSPSPVKAVPGHALGSMPPTSILWDKLKEYRKAELESALKAADLQNNTNTFDKFTSLPAHESSNLGQCAETVPYLCVMGGGLKPGTKLYGLSFKPEWIGRAMENFEASNVDASALLLYLHPRGFMKACPSCCSVLLAMNVQYSQYKRRPNGKTLLQHLNGVNEPCGTEL</sequence>
<accession>A0A0C3LB28</accession>
<dbReference type="AlphaFoldDB" id="A0A0C3LB28"/>
<name>A0A0C3LB28_9AGAM</name>
<protein>
    <submittedName>
        <fullName evidence="1">Uncharacterized protein</fullName>
    </submittedName>
</protein>
<dbReference type="OrthoDB" id="3282210at2759"/>
<dbReference type="Proteomes" id="UP000054248">
    <property type="component" value="Unassembled WGS sequence"/>
</dbReference>
<proteinExistence type="predicted"/>
<organism evidence="1 2">
    <name type="scientific">Tulasnella calospora MUT 4182</name>
    <dbReference type="NCBI Taxonomy" id="1051891"/>
    <lineage>
        <taxon>Eukaryota</taxon>
        <taxon>Fungi</taxon>
        <taxon>Dikarya</taxon>
        <taxon>Basidiomycota</taxon>
        <taxon>Agaricomycotina</taxon>
        <taxon>Agaricomycetes</taxon>
        <taxon>Cantharellales</taxon>
        <taxon>Tulasnellaceae</taxon>
        <taxon>Tulasnella</taxon>
    </lineage>
</organism>
<reference evidence="2" key="2">
    <citation type="submission" date="2015-01" db="EMBL/GenBank/DDBJ databases">
        <title>Evolutionary Origins and Diversification of the Mycorrhizal Mutualists.</title>
        <authorList>
            <consortium name="DOE Joint Genome Institute"/>
            <consortium name="Mycorrhizal Genomics Consortium"/>
            <person name="Kohler A."/>
            <person name="Kuo A."/>
            <person name="Nagy L.G."/>
            <person name="Floudas D."/>
            <person name="Copeland A."/>
            <person name="Barry K.W."/>
            <person name="Cichocki N."/>
            <person name="Veneault-Fourrey C."/>
            <person name="LaButti K."/>
            <person name="Lindquist E.A."/>
            <person name="Lipzen A."/>
            <person name="Lundell T."/>
            <person name="Morin E."/>
            <person name="Murat C."/>
            <person name="Riley R."/>
            <person name="Ohm R."/>
            <person name="Sun H."/>
            <person name="Tunlid A."/>
            <person name="Henrissat B."/>
            <person name="Grigoriev I.V."/>
            <person name="Hibbett D.S."/>
            <person name="Martin F."/>
        </authorList>
    </citation>
    <scope>NUCLEOTIDE SEQUENCE [LARGE SCALE GENOMIC DNA]</scope>
    <source>
        <strain evidence="2">MUT 4182</strain>
    </source>
</reference>
<evidence type="ECO:0000313" key="2">
    <source>
        <dbReference type="Proteomes" id="UP000054248"/>
    </source>
</evidence>
<gene>
    <name evidence="1" type="ORF">M407DRAFT_31625</name>
</gene>
<reference evidence="1 2" key="1">
    <citation type="submission" date="2014-04" db="EMBL/GenBank/DDBJ databases">
        <authorList>
            <consortium name="DOE Joint Genome Institute"/>
            <person name="Kuo A."/>
            <person name="Girlanda M."/>
            <person name="Perotto S."/>
            <person name="Kohler A."/>
            <person name="Nagy L.G."/>
            <person name="Floudas D."/>
            <person name="Copeland A."/>
            <person name="Barry K.W."/>
            <person name="Cichocki N."/>
            <person name="Veneault-Fourrey C."/>
            <person name="LaButti K."/>
            <person name="Lindquist E.A."/>
            <person name="Lipzen A."/>
            <person name="Lundell T."/>
            <person name="Morin E."/>
            <person name="Murat C."/>
            <person name="Sun H."/>
            <person name="Tunlid A."/>
            <person name="Henrissat B."/>
            <person name="Grigoriev I.V."/>
            <person name="Hibbett D.S."/>
            <person name="Martin F."/>
            <person name="Nordberg H.P."/>
            <person name="Cantor M.N."/>
            <person name="Hua S.X."/>
        </authorList>
    </citation>
    <scope>NUCLEOTIDE SEQUENCE [LARGE SCALE GENOMIC DNA]</scope>
    <source>
        <strain evidence="1 2">MUT 4182</strain>
    </source>
</reference>
<dbReference type="HOGENOM" id="CLU_049657_0_0_1"/>